<evidence type="ECO:0000313" key="2">
    <source>
        <dbReference type="Proteomes" id="UP000029889"/>
    </source>
</evidence>
<proteinExistence type="predicted"/>
<dbReference type="GeneID" id="22111251"/>
<gene>
    <name evidence="1" type="primary">211</name>
    <name evidence="1" type="ORF">PBI_121Q_211</name>
</gene>
<dbReference type="EMBL" id="KM507819">
    <property type="protein sequence ID" value="AIT14101.1"/>
    <property type="molecule type" value="Genomic_DNA"/>
</dbReference>
<dbReference type="RefSeq" id="YP_009101798.1">
    <property type="nucleotide sequence ID" value="NC_025447.1"/>
</dbReference>
<sequence>MGVEIMRQMYKVTELNKRLVKQSMFEDKESYYNFKRAVEAAIHIQKLKERGCIILENGSEVVTDDFSVAFDVSPDGTLSMPRLGTGNMTVWVGFTMGNVPGTVYVDDAELKDSFKNLSYLEPQYAHEMNLF</sequence>
<protein>
    <submittedName>
        <fullName evidence="1">Uncharacterized protein</fullName>
    </submittedName>
</protein>
<organism evidence="1 2">
    <name type="scientific">Escherichia phage 121Q</name>
    <dbReference type="NCBI Taxonomy" id="1555202"/>
    <lineage>
        <taxon>Viruses</taxon>
        <taxon>Duplodnaviria</taxon>
        <taxon>Heunggongvirae</taxon>
        <taxon>Uroviricota</taxon>
        <taxon>Caudoviricetes</taxon>
        <taxon>Asteriusvirus</taxon>
        <taxon>Asteriusvirus av121Q</taxon>
    </lineage>
</organism>
<dbReference type="Proteomes" id="UP000029889">
    <property type="component" value="Segment"/>
</dbReference>
<keyword evidence="2" id="KW-1185">Reference proteome</keyword>
<reference evidence="1 2" key="1">
    <citation type="submission" date="2014-09" db="EMBL/GenBank/DDBJ databases">
        <authorList>
            <person name="Lapin J.S."/>
            <person name="Pope W.H."/>
            <person name="Hua J."/>
            <person name="Ford M.E."/>
            <person name="Conway J.F."/>
            <person name="Hatfull G.F."/>
            <person name="Hendrix R.W."/>
        </authorList>
    </citation>
    <scope>NUCLEOTIDE SEQUENCE [LARGE SCALE GENOMIC DNA]</scope>
</reference>
<accession>A0A097EXH3</accession>
<name>A0A097EXH3_9CAUD</name>
<evidence type="ECO:0000313" key="1">
    <source>
        <dbReference type="EMBL" id="AIT14101.1"/>
    </source>
</evidence>
<dbReference type="KEGG" id="vg:22111251"/>